<protein>
    <recommendedName>
        <fullName evidence="3">RiboL-PSP-HEPN domain-containing protein</fullName>
    </recommendedName>
</protein>
<name>A0A844P8E9_ALIFS</name>
<evidence type="ECO:0000313" key="1">
    <source>
        <dbReference type="EMBL" id="MUK51485.1"/>
    </source>
</evidence>
<dbReference type="Proteomes" id="UP000448038">
    <property type="component" value="Unassembled WGS sequence"/>
</dbReference>
<organism evidence="1 2">
    <name type="scientific">Aliivibrio fischeri</name>
    <name type="common">Vibrio fischeri</name>
    <dbReference type="NCBI Taxonomy" id="668"/>
    <lineage>
        <taxon>Bacteria</taxon>
        <taxon>Pseudomonadati</taxon>
        <taxon>Pseudomonadota</taxon>
        <taxon>Gammaproteobacteria</taxon>
        <taxon>Vibrionales</taxon>
        <taxon>Vibrionaceae</taxon>
        <taxon>Aliivibrio</taxon>
    </lineage>
</organism>
<dbReference type="AlphaFoldDB" id="A0A844P8E9"/>
<proteinExistence type="predicted"/>
<gene>
    <name evidence="1" type="ORF">GNP88_20570</name>
</gene>
<accession>A0A844P8E9</accession>
<evidence type="ECO:0000313" key="2">
    <source>
        <dbReference type="Proteomes" id="UP000448038"/>
    </source>
</evidence>
<reference evidence="1 2" key="1">
    <citation type="submission" date="2019-11" db="EMBL/GenBank/DDBJ databases">
        <title>Using colonization assays and comparative genomics to discover symbiosis behaviors and factors in Vibrio fischeri.</title>
        <authorList>
            <person name="Bongrand C."/>
            <person name="Moriano-Gutierrez S."/>
            <person name="Arevalo P."/>
            <person name="Mcfall-Ngai M."/>
            <person name="Visick K."/>
            <person name="Polz M.F."/>
            <person name="Ruby E.G."/>
        </authorList>
    </citation>
    <scope>NUCLEOTIDE SEQUENCE [LARGE SCALE GENOMIC DNA]</scope>
    <source>
        <strain evidence="2">emors.4.1</strain>
    </source>
</reference>
<evidence type="ECO:0008006" key="3">
    <source>
        <dbReference type="Google" id="ProtNLM"/>
    </source>
</evidence>
<sequence length="240" mass="27939">MRETTYFAFHSLTLIRKMVDATKRQDGVTGTILAGAVCEIFLNDLQRWFQHGVDYRRNTLQKNKQESRSFFPKNTFVSESSFFNTTSEQEERIAVFIRNSELKKSKKSTTDKYVGVIEILKNANESGDARFQKLRCLFNIRNDIVHSKGITINISRDEEGKEIPPKKKDYPEFIIPLLKQGILVLPKSHNTWLYLLDTDKYCKWLLSTVIESVYYVLENLDDNSLMSKYFADEFFVDNAG</sequence>
<dbReference type="EMBL" id="WOBN01000062">
    <property type="protein sequence ID" value="MUK51485.1"/>
    <property type="molecule type" value="Genomic_DNA"/>
</dbReference>
<dbReference type="RefSeq" id="WP_155656782.1">
    <property type="nucleotide sequence ID" value="NZ_WOBN01000062.1"/>
</dbReference>
<comment type="caution">
    <text evidence="1">The sequence shown here is derived from an EMBL/GenBank/DDBJ whole genome shotgun (WGS) entry which is preliminary data.</text>
</comment>